<proteinExistence type="predicted"/>
<dbReference type="InterPro" id="IPR010325">
    <property type="entry name" value="Rhamnogal_lyase"/>
</dbReference>
<dbReference type="EMBL" id="JBJUIK010000008">
    <property type="protein sequence ID" value="KAL3519450.1"/>
    <property type="molecule type" value="Genomic_DNA"/>
</dbReference>
<dbReference type="SUPFAM" id="SSF74650">
    <property type="entry name" value="Galactose mutarotase-like"/>
    <property type="match status" value="1"/>
</dbReference>
<dbReference type="InterPro" id="IPR051850">
    <property type="entry name" value="Polysacch_Lyase_4"/>
</dbReference>
<evidence type="ECO:0000313" key="1">
    <source>
        <dbReference type="EMBL" id="KAL3519450.1"/>
    </source>
</evidence>
<reference evidence="1 2" key="1">
    <citation type="submission" date="2024-11" db="EMBL/GenBank/DDBJ databases">
        <title>A near-complete genome assembly of Cinchona calisaya.</title>
        <authorList>
            <person name="Lian D.C."/>
            <person name="Zhao X.W."/>
            <person name="Wei L."/>
        </authorList>
    </citation>
    <scope>NUCLEOTIDE SEQUENCE [LARGE SCALE GENOMIC DNA]</scope>
    <source>
        <tissue evidence="1">Nenye</tissue>
    </source>
</reference>
<protein>
    <submittedName>
        <fullName evidence="1">Uncharacterized protein</fullName>
    </submittedName>
</protein>
<dbReference type="AlphaFoldDB" id="A0ABD2ZMM5"/>
<accession>A0ABD2ZMM5</accession>
<comment type="caution">
    <text evidence="1">The sequence shown here is derived from an EMBL/GenBank/DDBJ whole genome shotgun (WGS) entry which is preliminary data.</text>
</comment>
<name>A0ABD2ZMM5_9GENT</name>
<gene>
    <name evidence="1" type="ORF">ACH5RR_017599</name>
</gene>
<organism evidence="1 2">
    <name type="scientific">Cinchona calisaya</name>
    <dbReference type="NCBI Taxonomy" id="153742"/>
    <lineage>
        <taxon>Eukaryota</taxon>
        <taxon>Viridiplantae</taxon>
        <taxon>Streptophyta</taxon>
        <taxon>Embryophyta</taxon>
        <taxon>Tracheophyta</taxon>
        <taxon>Spermatophyta</taxon>
        <taxon>Magnoliopsida</taxon>
        <taxon>eudicotyledons</taxon>
        <taxon>Gunneridae</taxon>
        <taxon>Pentapetalae</taxon>
        <taxon>asterids</taxon>
        <taxon>lamiids</taxon>
        <taxon>Gentianales</taxon>
        <taxon>Rubiaceae</taxon>
        <taxon>Cinchonoideae</taxon>
        <taxon>Cinchoneae</taxon>
        <taxon>Cinchona</taxon>
    </lineage>
</organism>
<keyword evidence="2" id="KW-1185">Reference proteome</keyword>
<dbReference type="PANTHER" id="PTHR32018:SF22">
    <property type="entry name" value="RHAMNOGALACTURONAN ENDOLYASE"/>
    <property type="match status" value="1"/>
</dbReference>
<evidence type="ECO:0000313" key="2">
    <source>
        <dbReference type="Proteomes" id="UP001630127"/>
    </source>
</evidence>
<dbReference type="PANTHER" id="PTHR32018">
    <property type="entry name" value="RHAMNOGALACTURONATE LYASE FAMILY PROTEIN"/>
    <property type="match status" value="1"/>
</dbReference>
<dbReference type="Proteomes" id="UP001630127">
    <property type="component" value="Unassembled WGS sequence"/>
</dbReference>
<dbReference type="InterPro" id="IPR011013">
    <property type="entry name" value="Gal_mutarotase_sf_dom"/>
</dbReference>
<sequence length="114" mass="13261">METFLQVMKMRQVILDNGLVWLKISKNRGLVTGIKYAGMDNLQDIKSSETSRGYWDLNWNLPGGYILRSAVSGFYCYAIYERPPGCCAFDLSQTRMVFKLRQEKFHYMAITDEK</sequence>
<dbReference type="Pfam" id="PF06045">
    <property type="entry name" value="Rhamnogal_lyase"/>
    <property type="match status" value="2"/>
</dbReference>